<evidence type="ECO:0008006" key="3">
    <source>
        <dbReference type="Google" id="ProtNLM"/>
    </source>
</evidence>
<evidence type="ECO:0000256" key="1">
    <source>
        <dbReference type="SAM" id="Phobius"/>
    </source>
</evidence>
<dbReference type="eggNOG" id="ENOG502ZBJ3">
    <property type="taxonomic scope" value="Bacteria"/>
</dbReference>
<keyword evidence="1" id="KW-0812">Transmembrane</keyword>
<dbReference type="PANTHER" id="PTHR35551:SF1">
    <property type="entry name" value="ACCLIMATION OF PHOTOSYNTHESIS TO ENVIRONMENT"/>
    <property type="match status" value="1"/>
</dbReference>
<dbReference type="Pfam" id="PF11016">
    <property type="entry name" value="DUF2854"/>
    <property type="match status" value="1"/>
</dbReference>
<proteinExistence type="predicted"/>
<dbReference type="OrthoDB" id="542452at2"/>
<keyword evidence="1" id="KW-0472">Membrane</keyword>
<sequence length="186" mass="20356">MFGQLSLGTLGLVVGSILTVIGVIAYATNNPTLNLAGFFYGIPLILGGLALKVGELKPVPFSRPSAPEMVKLRNQQATVTQTKLRKDVTRYCYGQDVHLDRALEKLGLSPTDDDRPVLTGLREEEIDGAYALVLEFDSPKLPLTTWQQKQEKIERYFGPNIRATIAQPADDRIELALITTNSTVSG</sequence>
<dbReference type="PANTHER" id="PTHR35551">
    <property type="match status" value="1"/>
</dbReference>
<dbReference type="STRING" id="395961.Cyan7425_1380"/>
<dbReference type="InterPro" id="IPR021275">
    <property type="entry name" value="DUF2854"/>
</dbReference>
<name>B8HNM2_CYAP4</name>
<keyword evidence="1" id="KW-1133">Transmembrane helix</keyword>
<organism evidence="2">
    <name type="scientific">Cyanothece sp. (strain PCC 7425 / ATCC 29141)</name>
    <dbReference type="NCBI Taxonomy" id="395961"/>
    <lineage>
        <taxon>Bacteria</taxon>
        <taxon>Bacillati</taxon>
        <taxon>Cyanobacteriota</taxon>
        <taxon>Cyanophyceae</taxon>
        <taxon>Gomontiellales</taxon>
        <taxon>Cyanothecaceae</taxon>
        <taxon>Cyanothece</taxon>
    </lineage>
</organism>
<dbReference type="KEGG" id="cyn:Cyan7425_1380"/>
<gene>
    <name evidence="2" type="ordered locus">Cyan7425_1380</name>
</gene>
<accession>B8HNM2</accession>
<dbReference type="HOGENOM" id="CLU_071178_3_0_3"/>
<feature type="transmembrane region" description="Helical" evidence="1">
    <location>
        <begin position="33"/>
        <end position="53"/>
    </location>
</feature>
<feature type="transmembrane region" description="Helical" evidence="1">
    <location>
        <begin position="7"/>
        <end position="27"/>
    </location>
</feature>
<dbReference type="EMBL" id="CP001344">
    <property type="protein sequence ID" value="ACL43753.1"/>
    <property type="molecule type" value="Genomic_DNA"/>
</dbReference>
<dbReference type="AlphaFoldDB" id="B8HNM2"/>
<evidence type="ECO:0000313" key="2">
    <source>
        <dbReference type="EMBL" id="ACL43753.1"/>
    </source>
</evidence>
<reference evidence="2" key="1">
    <citation type="submission" date="2009-01" db="EMBL/GenBank/DDBJ databases">
        <title>Complete sequence of chromosome Cyanothece sp. PCC 7425.</title>
        <authorList>
            <consortium name="US DOE Joint Genome Institute"/>
            <person name="Lucas S."/>
            <person name="Copeland A."/>
            <person name="Lapidus A."/>
            <person name="Glavina del Rio T."/>
            <person name="Dalin E."/>
            <person name="Tice H."/>
            <person name="Bruce D."/>
            <person name="Goodwin L."/>
            <person name="Pitluck S."/>
            <person name="Sims D."/>
            <person name="Meineke L."/>
            <person name="Brettin T."/>
            <person name="Detter J.C."/>
            <person name="Han C."/>
            <person name="Larimer F."/>
            <person name="Land M."/>
            <person name="Hauser L."/>
            <person name="Kyrpides N."/>
            <person name="Ovchinnikova G."/>
            <person name="Liberton M."/>
            <person name="Stoeckel J."/>
            <person name="Banerjee A."/>
            <person name="Singh A."/>
            <person name="Page L."/>
            <person name="Sato H."/>
            <person name="Zhao L."/>
            <person name="Sherman L."/>
            <person name="Pakrasi H."/>
            <person name="Richardson P."/>
        </authorList>
    </citation>
    <scope>NUCLEOTIDE SEQUENCE</scope>
    <source>
        <strain evidence="2">PCC 7425</strain>
    </source>
</reference>
<protein>
    <recommendedName>
        <fullName evidence="3">DUF2854 domain-containing protein</fullName>
    </recommendedName>
</protein>